<dbReference type="HAMAP" id="MF_00916">
    <property type="entry name" value="QueG"/>
    <property type="match status" value="1"/>
</dbReference>
<feature type="binding site" evidence="9">
    <location>
        <position position="208"/>
    </location>
    <ligand>
        <name>[4Fe-4S] cluster</name>
        <dbReference type="ChEBI" id="CHEBI:49883"/>
        <label>1</label>
    </ligand>
</feature>
<keyword evidence="12" id="KW-1185">Reference proteome</keyword>
<evidence type="ECO:0000259" key="10">
    <source>
        <dbReference type="PROSITE" id="PS51379"/>
    </source>
</evidence>
<dbReference type="PANTHER" id="PTHR30002">
    <property type="entry name" value="EPOXYQUEUOSINE REDUCTASE"/>
    <property type="match status" value="1"/>
</dbReference>
<dbReference type="InterPro" id="IPR013542">
    <property type="entry name" value="QueG_DUF1730"/>
</dbReference>
<dbReference type="PROSITE" id="PS51379">
    <property type="entry name" value="4FE4S_FER_2"/>
    <property type="match status" value="1"/>
</dbReference>
<evidence type="ECO:0000256" key="4">
    <source>
        <dbReference type="ARBA" id="ARBA00022723"/>
    </source>
</evidence>
<feature type="binding site" evidence="9">
    <location>
        <position position="188"/>
    </location>
    <ligand>
        <name>cob(II)alamin</name>
        <dbReference type="ChEBI" id="CHEBI:16304"/>
    </ligand>
</feature>
<feature type="domain" description="4Fe-4S ferredoxin-type" evidence="10">
    <location>
        <begin position="199"/>
        <end position="228"/>
    </location>
</feature>
<comment type="similarity">
    <text evidence="9">Belongs to the QueG family.</text>
</comment>
<comment type="subunit">
    <text evidence="9">Monomer.</text>
</comment>
<dbReference type="FunFam" id="3.30.70.20:FF:000017">
    <property type="entry name" value="Epoxyqueuosine reductase"/>
    <property type="match status" value="1"/>
</dbReference>
<gene>
    <name evidence="9" type="primary">queG</name>
    <name evidence="11" type="ORF">ABA45_13045</name>
</gene>
<dbReference type="RefSeq" id="WP_048386755.1">
    <property type="nucleotide sequence ID" value="NZ_CP011494.1"/>
</dbReference>
<dbReference type="PANTHER" id="PTHR30002:SF4">
    <property type="entry name" value="EPOXYQUEUOSINE REDUCTASE"/>
    <property type="match status" value="1"/>
</dbReference>
<feature type="binding site" evidence="9">
    <location>
        <begin position="261"/>
        <end position="262"/>
    </location>
    <ligand>
        <name>cob(II)alamin</name>
        <dbReference type="ChEBI" id="CHEBI:16304"/>
    </ligand>
</feature>
<evidence type="ECO:0000256" key="8">
    <source>
        <dbReference type="ARBA" id="ARBA00023014"/>
    </source>
</evidence>
<feature type="binding site" evidence="9">
    <location>
        <position position="177"/>
    </location>
    <ligand>
        <name>cob(II)alamin</name>
        <dbReference type="ChEBI" id="CHEBI:16304"/>
    </ligand>
</feature>
<evidence type="ECO:0000256" key="3">
    <source>
        <dbReference type="ARBA" id="ARBA00022694"/>
    </source>
</evidence>
<protein>
    <recommendedName>
        <fullName evidence="9">Epoxyqueuosine reductase</fullName>
        <ecNumber evidence="9">1.17.99.6</ecNumber>
    </recommendedName>
    <alternativeName>
        <fullName evidence="9">Queuosine biosynthesis protein QueG</fullName>
    </alternativeName>
</protein>
<comment type="caution">
    <text evidence="9">Lacks conserved residue(s) required for the propagation of feature annotation.</text>
</comment>
<feature type="binding site" evidence="9">
    <location>
        <position position="243"/>
    </location>
    <ligand>
        <name>tRNA</name>
        <dbReference type="ChEBI" id="CHEBI:17843"/>
    </ligand>
</feature>
<evidence type="ECO:0000256" key="9">
    <source>
        <dbReference type="HAMAP-Rule" id="MF_00916"/>
    </source>
</evidence>
<feature type="binding site" evidence="9">
    <location>
        <position position="236"/>
    </location>
    <ligand>
        <name>cob(II)alamin</name>
        <dbReference type="ChEBI" id="CHEBI:16304"/>
    </ligand>
</feature>
<evidence type="ECO:0000256" key="5">
    <source>
        <dbReference type="ARBA" id="ARBA00022785"/>
    </source>
</evidence>
<keyword evidence="3 9" id="KW-0819">tRNA processing</keyword>
<reference evidence="11 12" key="1">
    <citation type="submission" date="2015-05" db="EMBL/GenBank/DDBJ databases">
        <title>Complete genome of Marinobacter psychrophilus strain 20041T isolated from sea-ice of the Canadian Basin.</title>
        <authorList>
            <person name="Song L."/>
            <person name="Ren L."/>
            <person name="Yu Y."/>
            <person name="Wang X."/>
        </authorList>
    </citation>
    <scope>NUCLEOTIDE SEQUENCE [LARGE SCALE GENOMIC DNA]</scope>
    <source>
        <strain evidence="11 12">20041</strain>
    </source>
</reference>
<keyword evidence="9" id="KW-0170">Cobalt</keyword>
<feature type="binding site" evidence="9">
    <location>
        <position position="76"/>
    </location>
    <ligand>
        <name>cob(II)alamin</name>
        <dbReference type="ChEBI" id="CHEBI:16304"/>
    </ligand>
</feature>
<dbReference type="EC" id="1.17.99.6" evidence="9"/>
<comment type="subcellular location">
    <subcellularLocation>
        <location evidence="9">Cytoplasm</location>
    </subcellularLocation>
</comment>
<dbReference type="Pfam" id="PF13484">
    <property type="entry name" value="Fer4_16"/>
    <property type="match status" value="1"/>
</dbReference>
<name>A0A0H4I2J4_9GAMM</name>
<dbReference type="AlphaFoldDB" id="A0A0H4I2J4"/>
<dbReference type="STRING" id="330734.ABA45_13045"/>
<dbReference type="SUPFAM" id="SSF54862">
    <property type="entry name" value="4Fe-4S ferredoxins"/>
    <property type="match status" value="1"/>
</dbReference>
<dbReference type="InterPro" id="IPR017900">
    <property type="entry name" value="4Fe4S_Fe_S_CS"/>
</dbReference>
<dbReference type="Gene3D" id="3.30.70.20">
    <property type="match status" value="1"/>
</dbReference>
<comment type="cofactor">
    <cofactor evidence="9">
        <name>cob(II)alamin</name>
        <dbReference type="ChEBI" id="CHEBI:16304"/>
    </cofactor>
</comment>
<evidence type="ECO:0000256" key="2">
    <source>
        <dbReference type="ARBA" id="ARBA00022490"/>
    </source>
</evidence>
<keyword evidence="5 9" id="KW-0671">Queuosine biosynthesis</keyword>
<dbReference type="PATRIC" id="fig|330734.3.peg.2731"/>
<dbReference type="GO" id="GO:0052693">
    <property type="term" value="F:epoxyqueuosine reductase activity"/>
    <property type="evidence" value="ECO:0007669"/>
    <property type="project" value="UniProtKB-UniRule"/>
</dbReference>
<feature type="binding site" evidence="9">
    <location>
        <position position="218"/>
    </location>
    <ligand>
        <name>[4Fe-4S] cluster</name>
        <dbReference type="ChEBI" id="CHEBI:49883"/>
        <label>2</label>
    </ligand>
</feature>
<evidence type="ECO:0000313" key="12">
    <source>
        <dbReference type="Proteomes" id="UP000036406"/>
    </source>
</evidence>
<keyword evidence="2 9" id="KW-0963">Cytoplasm</keyword>
<feature type="binding site" evidence="9">
    <location>
        <position position="268"/>
    </location>
    <ligand>
        <name>[4Fe-4S] cluster</name>
        <dbReference type="ChEBI" id="CHEBI:49883"/>
        <label>1</label>
    </ligand>
</feature>
<feature type="binding site" evidence="9">
    <location>
        <position position="153"/>
    </location>
    <ligand>
        <name>cob(II)alamin</name>
        <dbReference type="ChEBI" id="CHEBI:16304"/>
    </ligand>
</feature>
<keyword evidence="1 9" id="KW-0004">4Fe-4S</keyword>
<keyword evidence="7 9" id="KW-0408">Iron</keyword>
<dbReference type="InterPro" id="IPR004453">
    <property type="entry name" value="QueG"/>
</dbReference>
<comment type="catalytic activity">
    <reaction evidence="9">
        <text>epoxyqueuosine(34) in tRNA + AH2 = queuosine(34) in tRNA + A + H2O</text>
        <dbReference type="Rhea" id="RHEA:32159"/>
        <dbReference type="Rhea" id="RHEA-COMP:18571"/>
        <dbReference type="Rhea" id="RHEA-COMP:18582"/>
        <dbReference type="ChEBI" id="CHEBI:13193"/>
        <dbReference type="ChEBI" id="CHEBI:15377"/>
        <dbReference type="ChEBI" id="CHEBI:17499"/>
        <dbReference type="ChEBI" id="CHEBI:194431"/>
        <dbReference type="ChEBI" id="CHEBI:194443"/>
        <dbReference type="EC" id="1.17.99.6"/>
    </reaction>
</comment>
<dbReference type="GO" id="GO:0008616">
    <property type="term" value="P:tRNA queuosine(34) biosynthetic process"/>
    <property type="evidence" value="ECO:0007669"/>
    <property type="project" value="UniProtKB-UniRule"/>
</dbReference>
<evidence type="ECO:0000313" key="11">
    <source>
        <dbReference type="EMBL" id="AKO53226.1"/>
    </source>
</evidence>
<dbReference type="Proteomes" id="UP000036406">
    <property type="component" value="Chromosome"/>
</dbReference>
<dbReference type="InterPro" id="IPR017896">
    <property type="entry name" value="4Fe4S_Fe-S-bd"/>
</dbReference>
<feature type="binding site" evidence="9">
    <location>
        <position position="264"/>
    </location>
    <ligand>
        <name>[4Fe-4S] cluster</name>
        <dbReference type="ChEBI" id="CHEBI:49883"/>
        <label>2</label>
    </ligand>
</feature>
<feature type="binding site" evidence="9">
    <location>
        <position position="234"/>
    </location>
    <ligand>
        <name>[4Fe-4S] cluster</name>
        <dbReference type="ChEBI" id="CHEBI:49883"/>
        <label>2</label>
    </ligand>
</feature>
<dbReference type="GO" id="GO:0051539">
    <property type="term" value="F:4 iron, 4 sulfur cluster binding"/>
    <property type="evidence" value="ECO:0007669"/>
    <property type="project" value="UniProtKB-KW"/>
</dbReference>
<feature type="active site" description="Proton donor" evidence="9">
    <location>
        <position position="153"/>
    </location>
</feature>
<proteinExistence type="inferred from homology"/>
<dbReference type="GO" id="GO:0046872">
    <property type="term" value="F:metal ion binding"/>
    <property type="evidence" value="ECO:0007669"/>
    <property type="project" value="UniProtKB-KW"/>
</dbReference>
<feature type="binding site" evidence="9">
    <location>
        <position position="211"/>
    </location>
    <ligand>
        <name>[4Fe-4S] cluster</name>
        <dbReference type="ChEBI" id="CHEBI:49883"/>
        <label>1</label>
    </ligand>
</feature>
<feature type="binding site" evidence="9">
    <location>
        <position position="174"/>
    </location>
    <ligand>
        <name>cob(II)alamin</name>
        <dbReference type="ChEBI" id="CHEBI:16304"/>
    </ligand>
</feature>
<organism evidence="11 12">
    <name type="scientific">Marinobacter psychrophilus</name>
    <dbReference type="NCBI Taxonomy" id="330734"/>
    <lineage>
        <taxon>Bacteria</taxon>
        <taxon>Pseudomonadati</taxon>
        <taxon>Pseudomonadota</taxon>
        <taxon>Gammaproteobacteria</taxon>
        <taxon>Pseudomonadales</taxon>
        <taxon>Marinobacteraceae</taxon>
        <taxon>Marinobacter</taxon>
    </lineage>
</organism>
<evidence type="ECO:0000256" key="1">
    <source>
        <dbReference type="ARBA" id="ARBA00022485"/>
    </source>
</evidence>
<keyword evidence="6 9" id="KW-0560">Oxidoreductase</keyword>
<dbReference type="GO" id="GO:0005737">
    <property type="term" value="C:cytoplasm"/>
    <property type="evidence" value="ECO:0007669"/>
    <property type="project" value="UniProtKB-SubCell"/>
</dbReference>
<dbReference type="GO" id="GO:0031419">
    <property type="term" value="F:cobalamin binding"/>
    <property type="evidence" value="ECO:0007669"/>
    <property type="project" value="UniProtKB-KW"/>
</dbReference>
<dbReference type="EMBL" id="CP011494">
    <property type="protein sequence ID" value="AKO53226.1"/>
    <property type="molecule type" value="Genomic_DNA"/>
</dbReference>
<dbReference type="KEGG" id="mpq:ABA45_13045"/>
<keyword evidence="9" id="KW-0846">Cobalamin</keyword>
<dbReference type="Pfam" id="PF08331">
    <property type="entry name" value="QueG_DUF1730"/>
    <property type="match status" value="1"/>
</dbReference>
<dbReference type="UniPathway" id="UPA00392"/>
<keyword evidence="8 9" id="KW-0411">Iron-sulfur</keyword>
<feature type="binding site" evidence="9">
    <location>
        <position position="214"/>
    </location>
    <ligand>
        <name>[4Fe-4S] cluster</name>
        <dbReference type="ChEBI" id="CHEBI:49883"/>
        <label>1</label>
    </ligand>
</feature>
<dbReference type="NCBIfam" id="TIGR00276">
    <property type="entry name" value="tRNA epoxyqueuosine(34) reductase QueG"/>
    <property type="match status" value="1"/>
</dbReference>
<accession>A0A0H4I2J4</accession>
<comment type="cofactor">
    <cofactor evidence="9">
        <name>[4Fe-4S] cluster</name>
        <dbReference type="ChEBI" id="CHEBI:49883"/>
    </cofactor>
    <text evidence="9">Binds 2 [4Fe-4S] clusters per monomer.</text>
</comment>
<evidence type="ECO:0000256" key="6">
    <source>
        <dbReference type="ARBA" id="ARBA00023002"/>
    </source>
</evidence>
<feature type="binding site" evidence="9">
    <location>
        <position position="261"/>
    </location>
    <ligand>
        <name>[4Fe-4S] cluster</name>
        <dbReference type="ChEBI" id="CHEBI:49883"/>
        <label>2</label>
    </ligand>
</feature>
<keyword evidence="4 9" id="KW-0479">Metal-binding</keyword>
<evidence type="ECO:0000256" key="7">
    <source>
        <dbReference type="ARBA" id="ARBA00023004"/>
    </source>
</evidence>
<comment type="pathway">
    <text evidence="9">tRNA modification; tRNA-queuosine biosynthesis.</text>
</comment>
<sequence>MTASLATSTTCAKNSDQTANLQALVQQIRDWAQELGFADLGITSADTGEHAQRLQHWLEQGYHGTMDYMANHGDKRYTPASLVPGTARVISVRMDYLTLPDNPEQALRNRENAYISRYTLGRDYHKLMRKRLAQLAKRIDSALEGHQHRAFVDSAPVLERALAQRAGLGWIGKNNMVIHPKAGSFFFLGEIYTSAPLPIDAPFTTDHCGSCSACLQLCPTNAFVDAHMLDARRCISYLTIELKESIPEELRPLMGNRVFGCDDCQLVCPWNKFSKHSEEDDFKPRHGLDNTSLAALMMWSEEQFLQRTEGSAIRRTGYHGWLRNLAVGLGNAPTTIPVLEALRARQDYPSEMVREHVEWALAQHGLAL</sequence>
<comment type="function">
    <text evidence="9">Catalyzes the conversion of epoxyqueuosine (oQ) to queuosine (Q), which is a hypermodified base found in the wobble positions of tRNA(Asp), tRNA(Asn), tRNA(His) and tRNA(Tyr).</text>
</comment>
<dbReference type="PROSITE" id="PS00198">
    <property type="entry name" value="4FE4S_FER_1"/>
    <property type="match status" value="1"/>
</dbReference>